<proteinExistence type="predicted"/>
<dbReference type="Proteomes" id="UP000824890">
    <property type="component" value="Unassembled WGS sequence"/>
</dbReference>
<gene>
    <name evidence="3" type="ORF">HID58_006777</name>
</gene>
<accession>A0ABQ8ECB3</accession>
<organism evidence="3 4">
    <name type="scientific">Brassica napus</name>
    <name type="common">Rape</name>
    <dbReference type="NCBI Taxonomy" id="3708"/>
    <lineage>
        <taxon>Eukaryota</taxon>
        <taxon>Viridiplantae</taxon>
        <taxon>Streptophyta</taxon>
        <taxon>Embryophyta</taxon>
        <taxon>Tracheophyta</taxon>
        <taxon>Spermatophyta</taxon>
        <taxon>Magnoliopsida</taxon>
        <taxon>eudicotyledons</taxon>
        <taxon>Gunneridae</taxon>
        <taxon>Pentapetalae</taxon>
        <taxon>rosids</taxon>
        <taxon>malvids</taxon>
        <taxon>Brassicales</taxon>
        <taxon>Brassicaceae</taxon>
        <taxon>Brassiceae</taxon>
        <taxon>Brassica</taxon>
    </lineage>
</organism>
<dbReference type="PANTHER" id="PTHR33184:SF57">
    <property type="entry name" value="BNAA02G24050D PROTEIN"/>
    <property type="match status" value="1"/>
</dbReference>
<evidence type="ECO:0000256" key="2">
    <source>
        <dbReference type="SAM" id="SignalP"/>
    </source>
</evidence>
<feature type="signal peptide" evidence="2">
    <location>
        <begin position="1"/>
        <end position="21"/>
    </location>
</feature>
<sequence>MACKFLCHLITFAIITFVVQGLCGLDNVTLKQSKSGMVQNKPVWKVTLMNPCRCPLTNLKLSCTGFQSVVPVDTLTKTGDVCLLKKDILGTFVFTYVWDTSFELKVISGTIKFKVVNGTITGLLCVFLSTIMKGLDPTVDLRTHARLKQSKSGMVKNKPVWKLSCTGFESAVPVDTLTKTGDVCLLSKDFVFKYVCNTSFEFKVTDSTFCS</sequence>
<keyword evidence="1 2" id="KW-0732">Signal</keyword>
<feature type="chain" id="PRO_5045323650" evidence="2">
    <location>
        <begin position="22"/>
        <end position="211"/>
    </location>
</feature>
<evidence type="ECO:0000313" key="4">
    <source>
        <dbReference type="Proteomes" id="UP000824890"/>
    </source>
</evidence>
<dbReference type="Pfam" id="PF24068">
    <property type="entry name" value="TPD1_C"/>
    <property type="match status" value="1"/>
</dbReference>
<comment type="caution">
    <text evidence="3">The sequence shown here is derived from an EMBL/GenBank/DDBJ whole genome shotgun (WGS) entry which is preliminary data.</text>
</comment>
<protein>
    <submittedName>
        <fullName evidence="3">Uncharacterized protein</fullName>
    </submittedName>
</protein>
<evidence type="ECO:0000256" key="1">
    <source>
        <dbReference type="ARBA" id="ARBA00022729"/>
    </source>
</evidence>
<dbReference type="EMBL" id="JAGKQM010000002">
    <property type="protein sequence ID" value="KAH0939316.1"/>
    <property type="molecule type" value="Genomic_DNA"/>
</dbReference>
<evidence type="ECO:0000313" key="3">
    <source>
        <dbReference type="EMBL" id="KAH0939316.1"/>
    </source>
</evidence>
<keyword evidence="4" id="KW-1185">Reference proteome</keyword>
<dbReference type="PANTHER" id="PTHR33184">
    <property type="entry name" value="PROTEIN TAPETUM DETERMINANT 1-LIKE-RELATED"/>
    <property type="match status" value="1"/>
</dbReference>
<name>A0ABQ8ECB3_BRANA</name>
<dbReference type="InterPro" id="IPR040361">
    <property type="entry name" value="TPD1"/>
</dbReference>
<reference evidence="3 4" key="1">
    <citation type="submission" date="2021-05" db="EMBL/GenBank/DDBJ databases">
        <title>Genome Assembly of Synthetic Allotetraploid Brassica napus Reveals Homoeologous Exchanges between Subgenomes.</title>
        <authorList>
            <person name="Davis J.T."/>
        </authorList>
    </citation>
    <scope>NUCLEOTIDE SEQUENCE [LARGE SCALE GENOMIC DNA]</scope>
    <source>
        <strain evidence="4">cv. Da-Ae</strain>
        <tissue evidence="3">Seedling</tissue>
    </source>
</reference>